<dbReference type="InterPro" id="IPR013087">
    <property type="entry name" value="Znf_C2H2_type"/>
</dbReference>
<evidence type="ECO:0000313" key="3">
    <source>
        <dbReference type="EMBL" id="KAK3921573.1"/>
    </source>
</evidence>
<evidence type="ECO:0000256" key="1">
    <source>
        <dbReference type="SAM" id="MobiDB-lite"/>
    </source>
</evidence>
<reference evidence="3" key="1">
    <citation type="submission" date="2021-07" db="EMBL/GenBank/DDBJ databases">
        <authorList>
            <person name="Catto M.A."/>
            <person name="Jacobson A."/>
            <person name="Kennedy G."/>
            <person name="Labadie P."/>
            <person name="Hunt B.G."/>
            <person name="Srinivasan R."/>
        </authorList>
    </citation>
    <scope>NUCLEOTIDE SEQUENCE</scope>
    <source>
        <strain evidence="3">PL_HMW_Pooled</strain>
        <tissue evidence="3">Head</tissue>
    </source>
</reference>
<gene>
    <name evidence="3" type="ORF">KUF71_010745</name>
</gene>
<dbReference type="EMBL" id="JAHWGI010001040">
    <property type="protein sequence ID" value="KAK3921573.1"/>
    <property type="molecule type" value="Genomic_DNA"/>
</dbReference>
<dbReference type="AlphaFoldDB" id="A0AAE1LJ35"/>
<keyword evidence="4" id="KW-1185">Reference proteome</keyword>
<name>A0AAE1LJ35_9NEOP</name>
<accession>A0AAE1LJ35</accession>
<sequence length="361" mass="39087">MDGDPKALLSISRLPTRTQDPKWPATNAPLPHPTPHGAGPPSPTTRRHSTRKAYNPSQRTTGSPLSAPLCSGEACPGYLALGFNSVGVLGNAAQCMACASHNRRAAQSSQPAPTPPTTSDKYQDQAVSVILIDGEVEKMDQSAAGPSRRSGRTRKETQIRCDQCYLTLPSNEYATHLSQHHASAASTTPAQVPGPSNEPPLRQKRMVSRDRPKTPAAPTRRRKKGDVGAGLSNEIVPIISEVLDDPDIPSDGTPVALSGASIEAVHCDQSGKNRLPAQSTQCKICHVVISSQSLLLKHMMRHKINDVNSRKKFDPHELMLDSKACSILQEILKETAGDRDIKSIRKVDFRLFDCVSKLRLD</sequence>
<proteinExistence type="predicted"/>
<dbReference type="PROSITE" id="PS00028">
    <property type="entry name" value="ZINC_FINGER_C2H2_1"/>
    <property type="match status" value="1"/>
</dbReference>
<comment type="caution">
    <text evidence="3">The sequence shown here is derived from an EMBL/GenBank/DDBJ whole genome shotgun (WGS) entry which is preliminary data.</text>
</comment>
<feature type="domain" description="C2H2-type" evidence="2">
    <location>
        <begin position="282"/>
        <end position="302"/>
    </location>
</feature>
<dbReference type="Proteomes" id="UP001219518">
    <property type="component" value="Unassembled WGS sequence"/>
</dbReference>
<dbReference type="SMART" id="SM00355">
    <property type="entry name" value="ZnF_C2H2"/>
    <property type="match status" value="2"/>
</dbReference>
<organism evidence="3 4">
    <name type="scientific">Frankliniella fusca</name>
    <dbReference type="NCBI Taxonomy" id="407009"/>
    <lineage>
        <taxon>Eukaryota</taxon>
        <taxon>Metazoa</taxon>
        <taxon>Ecdysozoa</taxon>
        <taxon>Arthropoda</taxon>
        <taxon>Hexapoda</taxon>
        <taxon>Insecta</taxon>
        <taxon>Pterygota</taxon>
        <taxon>Neoptera</taxon>
        <taxon>Paraneoptera</taxon>
        <taxon>Thysanoptera</taxon>
        <taxon>Terebrantia</taxon>
        <taxon>Thripoidea</taxon>
        <taxon>Thripidae</taxon>
        <taxon>Frankliniella</taxon>
    </lineage>
</organism>
<feature type="region of interest" description="Disordered" evidence="1">
    <location>
        <begin position="137"/>
        <end position="156"/>
    </location>
</feature>
<evidence type="ECO:0000313" key="4">
    <source>
        <dbReference type="Proteomes" id="UP001219518"/>
    </source>
</evidence>
<feature type="region of interest" description="Disordered" evidence="1">
    <location>
        <begin position="1"/>
        <end position="67"/>
    </location>
</feature>
<feature type="compositionally biased region" description="Polar residues" evidence="1">
    <location>
        <begin position="55"/>
        <end position="64"/>
    </location>
</feature>
<feature type="region of interest" description="Disordered" evidence="1">
    <location>
        <begin position="177"/>
        <end position="229"/>
    </location>
</feature>
<feature type="compositionally biased region" description="Pro residues" evidence="1">
    <location>
        <begin position="30"/>
        <end position="43"/>
    </location>
</feature>
<feature type="compositionally biased region" description="Polar residues" evidence="1">
    <location>
        <begin position="177"/>
        <end position="190"/>
    </location>
</feature>
<protein>
    <submittedName>
        <fullName evidence="3">Photosystem II CP43 reaction center protein</fullName>
    </submittedName>
</protein>
<evidence type="ECO:0000259" key="2">
    <source>
        <dbReference type="PROSITE" id="PS00028"/>
    </source>
</evidence>
<reference evidence="3" key="2">
    <citation type="journal article" date="2023" name="BMC Genomics">
        <title>Pest status, molecular evolution, and epigenetic factors derived from the genome assembly of Frankliniella fusca, a thysanopteran phytovirus vector.</title>
        <authorList>
            <person name="Catto M.A."/>
            <person name="Labadie P.E."/>
            <person name="Jacobson A.L."/>
            <person name="Kennedy G.G."/>
            <person name="Srinivasan R."/>
            <person name="Hunt B.G."/>
        </authorList>
    </citation>
    <scope>NUCLEOTIDE SEQUENCE</scope>
    <source>
        <strain evidence="3">PL_HMW_Pooled</strain>
    </source>
</reference>